<accession>A0A1G9SVU1</accession>
<evidence type="ECO:0000256" key="7">
    <source>
        <dbReference type="ARBA" id="ARBA00023136"/>
    </source>
</evidence>
<dbReference type="Proteomes" id="UP000198901">
    <property type="component" value="Unassembled WGS sequence"/>
</dbReference>
<evidence type="ECO:0000256" key="1">
    <source>
        <dbReference type="ARBA" id="ARBA00004651"/>
    </source>
</evidence>
<evidence type="ECO:0000313" key="10">
    <source>
        <dbReference type="EMBL" id="SDM39589.1"/>
    </source>
</evidence>
<feature type="transmembrane region" description="Helical" evidence="8">
    <location>
        <begin position="225"/>
        <end position="249"/>
    </location>
</feature>
<dbReference type="InterPro" id="IPR013525">
    <property type="entry name" value="ABC2_TM"/>
</dbReference>
<keyword evidence="6 8" id="KW-1133">Transmembrane helix</keyword>
<evidence type="ECO:0000256" key="4">
    <source>
        <dbReference type="ARBA" id="ARBA00022475"/>
    </source>
</evidence>
<dbReference type="OrthoDB" id="9808686at2"/>
<feature type="transmembrane region" description="Helical" evidence="8">
    <location>
        <begin position="255"/>
        <end position="275"/>
    </location>
</feature>
<feature type="transmembrane region" description="Helical" evidence="8">
    <location>
        <begin position="175"/>
        <end position="198"/>
    </location>
</feature>
<dbReference type="PANTHER" id="PTHR30294:SF29">
    <property type="entry name" value="MULTIDRUG ABC TRANSPORTER PERMEASE YBHS-RELATED"/>
    <property type="match status" value="1"/>
</dbReference>
<reference evidence="10 11" key="1">
    <citation type="submission" date="2016-10" db="EMBL/GenBank/DDBJ databases">
        <authorList>
            <person name="de Groot N.N."/>
        </authorList>
    </citation>
    <scope>NUCLEOTIDE SEQUENCE [LARGE SCALE GENOMIC DNA]</scope>
    <source>
        <strain evidence="10 11">DSM 21668</strain>
    </source>
</reference>
<gene>
    <name evidence="10" type="ORF">SAMN04488090_3318</name>
</gene>
<evidence type="ECO:0000256" key="3">
    <source>
        <dbReference type="ARBA" id="ARBA00022448"/>
    </source>
</evidence>
<feature type="transmembrane region" description="Helical" evidence="8">
    <location>
        <begin position="287"/>
        <end position="305"/>
    </location>
</feature>
<evidence type="ECO:0000256" key="6">
    <source>
        <dbReference type="ARBA" id="ARBA00022989"/>
    </source>
</evidence>
<feature type="transmembrane region" description="Helical" evidence="8">
    <location>
        <begin position="21"/>
        <end position="40"/>
    </location>
</feature>
<dbReference type="InterPro" id="IPR047817">
    <property type="entry name" value="ABC2_TM_bact-type"/>
</dbReference>
<keyword evidence="7 8" id="KW-0472">Membrane</keyword>
<comment type="subcellular location">
    <subcellularLocation>
        <location evidence="1">Cell membrane</location>
        <topology evidence="1">Multi-pass membrane protein</topology>
    </subcellularLocation>
</comment>
<keyword evidence="3" id="KW-0813">Transport</keyword>
<comment type="similarity">
    <text evidence="2">Belongs to the ABC-2 integral membrane protein family.</text>
</comment>
<dbReference type="InterPro" id="IPR051449">
    <property type="entry name" value="ABC-2_transporter_component"/>
</dbReference>
<sequence>MRTLRFLLQKEFRQIFRDRSILPMIFLMPTIQLLILPQAADFDVRSITLAVVDQDHSTYSRQLVSKVLATGYFHLTGMETSYQAALRYVEQDRADLILQIPAGFERKLVRENAQSLFVAIDAINGSKASIGGSYLTSIIGDFNNQIRFKWTGQMPSLLDIVYSHWYNPTKNYKNYMVPGILVLLLTLVGGFLSALNIVREKEIGTIEQINVTPIRKWEFILGKLIPFWVLGLVVFTLGLTIARFVYGIIPLGSIPLLYLFAGVYLIAILGFGLLISTYSQTQLQAMFVAFFFIMIFTLMSGLFTSTDSMPFWARVLSFLTPVTHFIEVVRMIVLKGSTFAEVRNQFGYLVLFAVFLNGWAILNYRKTS</sequence>
<dbReference type="EMBL" id="FNGS01000006">
    <property type="protein sequence ID" value="SDM39589.1"/>
    <property type="molecule type" value="Genomic_DNA"/>
</dbReference>
<evidence type="ECO:0000259" key="9">
    <source>
        <dbReference type="PROSITE" id="PS51012"/>
    </source>
</evidence>
<dbReference type="PROSITE" id="PS51012">
    <property type="entry name" value="ABC_TM2"/>
    <property type="match status" value="1"/>
</dbReference>
<dbReference type="GO" id="GO:0140359">
    <property type="term" value="F:ABC-type transporter activity"/>
    <property type="evidence" value="ECO:0007669"/>
    <property type="project" value="InterPro"/>
</dbReference>
<dbReference type="PANTHER" id="PTHR30294">
    <property type="entry name" value="MEMBRANE COMPONENT OF ABC TRANSPORTER YHHJ-RELATED"/>
    <property type="match status" value="1"/>
</dbReference>
<dbReference type="Pfam" id="PF12698">
    <property type="entry name" value="ABC2_membrane_3"/>
    <property type="match status" value="1"/>
</dbReference>
<name>A0A1G9SVU1_9BACT</name>
<evidence type="ECO:0000256" key="8">
    <source>
        <dbReference type="SAM" id="Phobius"/>
    </source>
</evidence>
<dbReference type="STRING" id="563176.SAMN04488090_3318"/>
<evidence type="ECO:0000256" key="5">
    <source>
        <dbReference type="ARBA" id="ARBA00022692"/>
    </source>
</evidence>
<dbReference type="GO" id="GO:0005886">
    <property type="term" value="C:plasma membrane"/>
    <property type="evidence" value="ECO:0007669"/>
    <property type="project" value="UniProtKB-SubCell"/>
</dbReference>
<evidence type="ECO:0000256" key="2">
    <source>
        <dbReference type="ARBA" id="ARBA00007783"/>
    </source>
</evidence>
<evidence type="ECO:0000313" key="11">
    <source>
        <dbReference type="Proteomes" id="UP000198901"/>
    </source>
</evidence>
<keyword evidence="4" id="KW-1003">Cell membrane</keyword>
<keyword evidence="11" id="KW-1185">Reference proteome</keyword>
<dbReference type="Gene3D" id="3.40.1710.10">
    <property type="entry name" value="abc type-2 transporter like domain"/>
    <property type="match status" value="1"/>
</dbReference>
<proteinExistence type="inferred from homology"/>
<protein>
    <submittedName>
        <fullName evidence="10">ABC-2 type transport system permease protein</fullName>
    </submittedName>
</protein>
<feature type="transmembrane region" description="Helical" evidence="8">
    <location>
        <begin position="345"/>
        <end position="362"/>
    </location>
</feature>
<keyword evidence="5 8" id="KW-0812">Transmembrane</keyword>
<feature type="domain" description="ABC transmembrane type-2" evidence="9">
    <location>
        <begin position="132"/>
        <end position="367"/>
    </location>
</feature>
<organism evidence="10 11">
    <name type="scientific">Siphonobacter aquaeclarae</name>
    <dbReference type="NCBI Taxonomy" id="563176"/>
    <lineage>
        <taxon>Bacteria</taxon>
        <taxon>Pseudomonadati</taxon>
        <taxon>Bacteroidota</taxon>
        <taxon>Cytophagia</taxon>
        <taxon>Cytophagales</taxon>
        <taxon>Cytophagaceae</taxon>
        <taxon>Siphonobacter</taxon>
    </lineage>
</organism>
<dbReference type="AlphaFoldDB" id="A0A1G9SVU1"/>
<feature type="transmembrane region" description="Helical" evidence="8">
    <location>
        <begin position="311"/>
        <end position="333"/>
    </location>
</feature>
<dbReference type="RefSeq" id="WP_093204654.1">
    <property type="nucleotide sequence ID" value="NZ_FNGS01000006.1"/>
</dbReference>